<organism evidence="1">
    <name type="scientific">Dichomitus squalens</name>
    <dbReference type="NCBI Taxonomy" id="114155"/>
    <lineage>
        <taxon>Eukaryota</taxon>
        <taxon>Fungi</taxon>
        <taxon>Dikarya</taxon>
        <taxon>Basidiomycota</taxon>
        <taxon>Agaricomycotina</taxon>
        <taxon>Agaricomycetes</taxon>
        <taxon>Polyporales</taxon>
        <taxon>Polyporaceae</taxon>
        <taxon>Dichomitus</taxon>
    </lineage>
</organism>
<dbReference type="AlphaFoldDB" id="A0A4Q9N230"/>
<proteinExistence type="predicted"/>
<evidence type="ECO:0000313" key="1">
    <source>
        <dbReference type="EMBL" id="TBU34215.1"/>
    </source>
</evidence>
<gene>
    <name evidence="1" type="ORF">BD311DRAFT_747344</name>
</gene>
<dbReference type="EMBL" id="ML143389">
    <property type="protein sequence ID" value="TBU34215.1"/>
    <property type="molecule type" value="Genomic_DNA"/>
</dbReference>
<dbReference type="PROSITE" id="PS00087">
    <property type="entry name" value="SOD_CU_ZN_1"/>
    <property type="match status" value="1"/>
</dbReference>
<dbReference type="Proteomes" id="UP000292957">
    <property type="component" value="Unassembled WGS sequence"/>
</dbReference>
<reference evidence="1" key="1">
    <citation type="submission" date="2019-01" db="EMBL/GenBank/DDBJ databases">
        <title>Draft genome sequences of three monokaryotic isolates of the white-rot basidiomycete fungus Dichomitus squalens.</title>
        <authorList>
            <consortium name="DOE Joint Genome Institute"/>
            <person name="Lopez S.C."/>
            <person name="Andreopoulos B."/>
            <person name="Pangilinan J."/>
            <person name="Lipzen A."/>
            <person name="Riley R."/>
            <person name="Ahrendt S."/>
            <person name="Ng V."/>
            <person name="Barry K."/>
            <person name="Daum C."/>
            <person name="Grigoriev I.V."/>
            <person name="Hilden K.S."/>
            <person name="Makela M.R."/>
            <person name="de Vries R.P."/>
        </authorList>
    </citation>
    <scope>NUCLEOTIDE SEQUENCE [LARGE SCALE GENOMIC DNA]</scope>
    <source>
        <strain evidence="1">OM18370.1</strain>
    </source>
</reference>
<name>A0A4Q9N230_9APHY</name>
<protein>
    <submittedName>
        <fullName evidence="1">Uncharacterized protein</fullName>
    </submittedName>
</protein>
<dbReference type="InterPro" id="IPR018152">
    <property type="entry name" value="SOD_Cu/Zn_BS"/>
</dbReference>
<accession>A0A4Q9N230</accession>
<sequence length="107" mass="11730">MTGRRGFHVHRAGSYEGVPVCLSAGLCGSLSSAYKCVNVNGGRRPRLGGLETEDRRSTGVAQTLSCTCPRIIWRQVGRRLGAYGVGWRDRLLPIRSSPLQYANVIRN</sequence>